<dbReference type="RefSeq" id="WP_203790444.1">
    <property type="nucleotide sequence ID" value="NZ_BOMV01000107.1"/>
</dbReference>
<evidence type="ECO:0000313" key="1">
    <source>
        <dbReference type="EMBL" id="GIF01629.1"/>
    </source>
</evidence>
<evidence type="ECO:0000313" key="2">
    <source>
        <dbReference type="Proteomes" id="UP000636960"/>
    </source>
</evidence>
<organism evidence="1 2">
    <name type="scientific">Paractinoplanes rishiriensis</name>
    <dbReference type="NCBI Taxonomy" id="1050105"/>
    <lineage>
        <taxon>Bacteria</taxon>
        <taxon>Bacillati</taxon>
        <taxon>Actinomycetota</taxon>
        <taxon>Actinomycetes</taxon>
        <taxon>Micromonosporales</taxon>
        <taxon>Micromonosporaceae</taxon>
        <taxon>Paractinoplanes</taxon>
    </lineage>
</organism>
<proteinExistence type="predicted"/>
<accession>A0A919KAP3</accession>
<dbReference type="Proteomes" id="UP000636960">
    <property type="component" value="Unassembled WGS sequence"/>
</dbReference>
<dbReference type="EMBL" id="BOMV01000107">
    <property type="protein sequence ID" value="GIF01629.1"/>
    <property type="molecule type" value="Genomic_DNA"/>
</dbReference>
<reference evidence="1" key="1">
    <citation type="submission" date="2021-01" db="EMBL/GenBank/DDBJ databases">
        <title>Whole genome shotgun sequence of Actinoplanes rishiriensis NBRC 108556.</title>
        <authorList>
            <person name="Komaki H."/>
            <person name="Tamura T."/>
        </authorList>
    </citation>
    <scope>NUCLEOTIDE SEQUENCE</scope>
    <source>
        <strain evidence="1">NBRC 108556</strain>
    </source>
</reference>
<name>A0A919KAP3_9ACTN</name>
<comment type="caution">
    <text evidence="1">The sequence shown here is derived from an EMBL/GenBank/DDBJ whole genome shotgun (WGS) entry which is preliminary data.</text>
</comment>
<dbReference type="AlphaFoldDB" id="A0A919KAP3"/>
<keyword evidence="2" id="KW-1185">Reference proteome</keyword>
<sequence>MTDSPTTPTGRRPLPLAGVTALAQAEYERVRPKLDETVVKIRAELAAGASDFEAVADVWLSLHVQQEKSETLLLAAIAIVQVAKVPHPQPLTDPDSQP</sequence>
<gene>
    <name evidence="1" type="ORF">Ari01nite_90930</name>
</gene>
<protein>
    <submittedName>
        <fullName evidence="1">Uncharacterized protein</fullName>
    </submittedName>
</protein>